<sequence length="85" mass="9287">MDPERRAREAIDRLLCQSGWQVVDAANANIHACRGVAIREFPLKSGHGFADYLLYVDGKAAGVIEAKKAGVTPGQSHERYVHPSN</sequence>
<name>A0AAU9CXD8_9GAMM</name>
<reference evidence="2" key="1">
    <citation type="journal article" date="2024" name="Int. J. Syst. Evol. Microbiol.">
        <title>Methylomarinovum tepidoasis sp. nov., a moderately thermophilic methanotroph of the family Methylothermaceae isolated from a deep-sea hydrothermal field.</title>
        <authorList>
            <person name="Hirayama H."/>
            <person name="Takaki Y."/>
            <person name="Abe M."/>
            <person name="Miyazaki M."/>
            <person name="Uematsu K."/>
            <person name="Matsui Y."/>
            <person name="Takai K."/>
        </authorList>
    </citation>
    <scope>NUCLEOTIDE SEQUENCE [LARGE SCALE GENOMIC DNA]</scope>
    <source>
        <strain evidence="2">IT-9</strain>
    </source>
</reference>
<evidence type="ECO:0000313" key="1">
    <source>
        <dbReference type="EMBL" id="BCX82687.1"/>
    </source>
</evidence>
<dbReference type="AlphaFoldDB" id="A0AAU9CXD8"/>
<gene>
    <name evidence="1" type="ORF">MIT9_P2273</name>
</gene>
<dbReference type="RefSeq" id="WP_317705077.1">
    <property type="nucleotide sequence ID" value="NZ_AP024714.1"/>
</dbReference>
<dbReference type="Gene3D" id="3.90.1570.30">
    <property type="match status" value="1"/>
</dbReference>
<dbReference type="KEGG" id="mcau:MIT9_P2273"/>
<accession>A0AAU9CXD8</accession>
<proteinExistence type="predicted"/>
<organism evidence="1 2">
    <name type="scientific">Methylomarinovum caldicuralii</name>
    <dbReference type="NCBI Taxonomy" id="438856"/>
    <lineage>
        <taxon>Bacteria</taxon>
        <taxon>Pseudomonadati</taxon>
        <taxon>Pseudomonadota</taxon>
        <taxon>Gammaproteobacteria</taxon>
        <taxon>Methylococcales</taxon>
        <taxon>Methylothermaceae</taxon>
        <taxon>Methylomarinovum</taxon>
    </lineage>
</organism>
<protein>
    <submittedName>
        <fullName evidence="1">Uncharacterized protein</fullName>
    </submittedName>
</protein>
<dbReference type="Proteomes" id="UP001321825">
    <property type="component" value="Chromosome"/>
</dbReference>
<keyword evidence="2" id="KW-1185">Reference proteome</keyword>
<dbReference type="EMBL" id="AP024714">
    <property type="protein sequence ID" value="BCX82687.1"/>
    <property type="molecule type" value="Genomic_DNA"/>
</dbReference>
<evidence type="ECO:0000313" key="2">
    <source>
        <dbReference type="Proteomes" id="UP001321825"/>
    </source>
</evidence>